<evidence type="ECO:0000313" key="2">
    <source>
        <dbReference type="Proteomes" id="UP001066276"/>
    </source>
</evidence>
<organism evidence="1 2">
    <name type="scientific">Pleurodeles waltl</name>
    <name type="common">Iberian ribbed newt</name>
    <dbReference type="NCBI Taxonomy" id="8319"/>
    <lineage>
        <taxon>Eukaryota</taxon>
        <taxon>Metazoa</taxon>
        <taxon>Chordata</taxon>
        <taxon>Craniata</taxon>
        <taxon>Vertebrata</taxon>
        <taxon>Euteleostomi</taxon>
        <taxon>Amphibia</taxon>
        <taxon>Batrachia</taxon>
        <taxon>Caudata</taxon>
        <taxon>Salamandroidea</taxon>
        <taxon>Salamandridae</taxon>
        <taxon>Pleurodelinae</taxon>
        <taxon>Pleurodeles</taxon>
    </lineage>
</organism>
<dbReference type="AlphaFoldDB" id="A0AAV7VQ22"/>
<sequence length="169" mass="17758">MDERAGNAADRVRNGRADVRVGGLVVEQGVTQPMQLFPIVVVPEQLIPLPLPPWHSLLGGGLDAMLTSTQDTASTRSTQVEHSGASVMAAWGCAAGLGSQTEHRAPPPVSSCTGWSSSIPSPPCSRRCLRPVPRSALSTRCLSRACCAPRLQISFPRLGGLGCRVLAPL</sequence>
<reference evidence="1" key="1">
    <citation type="journal article" date="2022" name="bioRxiv">
        <title>Sequencing and chromosome-scale assembly of the giantPleurodeles waltlgenome.</title>
        <authorList>
            <person name="Brown T."/>
            <person name="Elewa A."/>
            <person name="Iarovenko S."/>
            <person name="Subramanian E."/>
            <person name="Araus A.J."/>
            <person name="Petzold A."/>
            <person name="Susuki M."/>
            <person name="Suzuki K.-i.T."/>
            <person name="Hayashi T."/>
            <person name="Toyoda A."/>
            <person name="Oliveira C."/>
            <person name="Osipova E."/>
            <person name="Leigh N.D."/>
            <person name="Simon A."/>
            <person name="Yun M.H."/>
        </authorList>
    </citation>
    <scope>NUCLEOTIDE SEQUENCE</scope>
    <source>
        <strain evidence="1">20211129_DDA</strain>
        <tissue evidence="1">Liver</tissue>
    </source>
</reference>
<dbReference type="Proteomes" id="UP001066276">
    <property type="component" value="Chromosome 2_1"/>
</dbReference>
<comment type="caution">
    <text evidence="1">The sequence shown here is derived from an EMBL/GenBank/DDBJ whole genome shotgun (WGS) entry which is preliminary data.</text>
</comment>
<evidence type="ECO:0000313" key="1">
    <source>
        <dbReference type="EMBL" id="KAJ1202971.1"/>
    </source>
</evidence>
<keyword evidence="2" id="KW-1185">Reference proteome</keyword>
<dbReference type="EMBL" id="JANPWB010000003">
    <property type="protein sequence ID" value="KAJ1202971.1"/>
    <property type="molecule type" value="Genomic_DNA"/>
</dbReference>
<proteinExistence type="predicted"/>
<protein>
    <submittedName>
        <fullName evidence="1">Uncharacterized protein</fullName>
    </submittedName>
</protein>
<accession>A0AAV7VQ22</accession>
<gene>
    <name evidence="1" type="ORF">NDU88_006766</name>
</gene>
<name>A0AAV7VQ22_PLEWA</name>